<feature type="compositionally biased region" description="Basic and acidic residues" evidence="1">
    <location>
        <begin position="314"/>
        <end position="326"/>
    </location>
</feature>
<keyword evidence="2" id="KW-1133">Transmembrane helix</keyword>
<dbReference type="AlphaFoldDB" id="A0A0F7SPJ6"/>
<organism evidence="3">
    <name type="scientific">Phaffia rhodozyma</name>
    <name type="common">Yeast</name>
    <name type="synonym">Xanthophyllomyces dendrorhous</name>
    <dbReference type="NCBI Taxonomy" id="264483"/>
    <lineage>
        <taxon>Eukaryota</taxon>
        <taxon>Fungi</taxon>
        <taxon>Dikarya</taxon>
        <taxon>Basidiomycota</taxon>
        <taxon>Agaricomycotina</taxon>
        <taxon>Tremellomycetes</taxon>
        <taxon>Cystofilobasidiales</taxon>
        <taxon>Mrakiaceae</taxon>
        <taxon>Phaffia</taxon>
    </lineage>
</organism>
<name>A0A0F7SPJ6_PHARH</name>
<evidence type="ECO:0000313" key="3">
    <source>
        <dbReference type="EMBL" id="CED83336.1"/>
    </source>
</evidence>
<feature type="compositionally biased region" description="Low complexity" evidence="1">
    <location>
        <begin position="299"/>
        <end position="308"/>
    </location>
</feature>
<feature type="region of interest" description="Disordered" evidence="1">
    <location>
        <begin position="255"/>
        <end position="274"/>
    </location>
</feature>
<evidence type="ECO:0000256" key="2">
    <source>
        <dbReference type="SAM" id="Phobius"/>
    </source>
</evidence>
<feature type="region of interest" description="Disordered" evidence="1">
    <location>
        <begin position="372"/>
        <end position="519"/>
    </location>
</feature>
<proteinExistence type="predicted"/>
<reference evidence="3" key="1">
    <citation type="submission" date="2014-08" db="EMBL/GenBank/DDBJ databases">
        <authorList>
            <person name="Sharma Rahul"/>
            <person name="Thines Marco"/>
        </authorList>
    </citation>
    <scope>NUCLEOTIDE SEQUENCE</scope>
</reference>
<feature type="compositionally biased region" description="Polar residues" evidence="1">
    <location>
        <begin position="470"/>
        <end position="500"/>
    </location>
</feature>
<protein>
    <submittedName>
        <fullName evidence="3">Uncharacterized protein</fullName>
    </submittedName>
</protein>
<feature type="transmembrane region" description="Helical" evidence="2">
    <location>
        <begin position="217"/>
        <end position="241"/>
    </location>
</feature>
<keyword evidence="2" id="KW-0812">Transmembrane</keyword>
<sequence length="519" mass="54756">MANEAACSVIPTATLFSTVIGTSVVPTLVTTASSIYATSLSISVEIDSTIVNGSTLVDQITRTTPIVQTTNVPVVVTSSLPVTETRSLAYTTLVSTSCPSIPTSSSSIAASSSITSSFVSVRTTSSSFSSLIVQPTSLSSSSSSTLPRSSMRTTTSGVNIAATEVQNVVNGSNTNAHQSTSYRTVYFTSTVTNNGVESAQQYSSQTAVAVGPASNTAAIAGGVVGGIVVVALAAIALLLLLRRKQKLSSQVFSGKDIFQPGHHSEKDSSSVIDAASGDAGPTALSFDFSDEAAVWHTESTASAASSHSGGVGARADREGHVEDNQTGRRLSGYLPRVDEDNFQNSPANLYLRETSAYNAPVPLVAPLSPKSYYSSRSLHSPQSPSSPRSLHSSHSFHSQQSHQSLQSYFPQSPPLFDRRQSSQYSISSTNSQIEYLSNTTPTTSHPNWTSTHAGPPSSSSSVKHLMRPGSESSSWIPEQQEKGQQSISKEAEGNSRTNRGTRSRDVIEEEAEAPPRYLW</sequence>
<dbReference type="EMBL" id="LN483142">
    <property type="protein sequence ID" value="CED83336.1"/>
    <property type="molecule type" value="Genomic_DNA"/>
</dbReference>
<feature type="compositionally biased region" description="Polar residues" evidence="1">
    <location>
        <begin position="433"/>
        <end position="452"/>
    </location>
</feature>
<accession>A0A0F7SPJ6</accession>
<evidence type="ECO:0000256" key="1">
    <source>
        <dbReference type="SAM" id="MobiDB-lite"/>
    </source>
</evidence>
<feature type="compositionally biased region" description="Low complexity" evidence="1">
    <location>
        <begin position="421"/>
        <end position="432"/>
    </location>
</feature>
<feature type="region of interest" description="Disordered" evidence="1">
    <location>
        <begin position="299"/>
        <end position="339"/>
    </location>
</feature>
<keyword evidence="2" id="KW-0472">Membrane</keyword>
<feature type="compositionally biased region" description="Low complexity" evidence="1">
    <location>
        <begin position="372"/>
        <end position="407"/>
    </location>
</feature>